<dbReference type="InterPro" id="IPR011060">
    <property type="entry name" value="RibuloseP-bd_barrel"/>
</dbReference>
<reference evidence="8" key="1">
    <citation type="submission" date="2016-10" db="EMBL/GenBank/DDBJ databases">
        <authorList>
            <person name="Varghese N."/>
            <person name="Submissions S."/>
        </authorList>
    </citation>
    <scope>NUCLEOTIDE SEQUENCE [LARGE SCALE GENOMIC DNA]</scope>
    <source>
        <strain evidence="8">CGMCC 1.4250</strain>
    </source>
</reference>
<evidence type="ECO:0000313" key="7">
    <source>
        <dbReference type="EMBL" id="SFL56967.1"/>
    </source>
</evidence>
<keyword evidence="2 6" id="KW-0028">Amino-acid biosynthesis</keyword>
<dbReference type="NCBIfam" id="TIGR02129">
    <property type="entry name" value="hisA_euk"/>
    <property type="match status" value="1"/>
</dbReference>
<name>A0A1I4ISD1_9BACI</name>
<dbReference type="GO" id="GO:0005737">
    <property type="term" value="C:cytoplasm"/>
    <property type="evidence" value="ECO:0007669"/>
    <property type="project" value="TreeGrafter"/>
</dbReference>
<accession>A0A1I4ISD1</accession>
<dbReference type="GO" id="GO:0000105">
    <property type="term" value="P:L-histidine biosynthetic process"/>
    <property type="evidence" value="ECO:0007669"/>
    <property type="project" value="UniProtKB-KW"/>
</dbReference>
<dbReference type="OrthoDB" id="9807749at2"/>
<comment type="similarity">
    <text evidence="1 6">Belongs to the HisA/HisF family.</text>
</comment>
<dbReference type="InterPro" id="IPR011858">
    <property type="entry name" value="His6/HISN3"/>
</dbReference>
<dbReference type="RefSeq" id="WP_091481908.1">
    <property type="nucleotide sequence ID" value="NZ_FOTR01000002.1"/>
</dbReference>
<evidence type="ECO:0000256" key="4">
    <source>
        <dbReference type="ARBA" id="ARBA00023235"/>
    </source>
</evidence>
<dbReference type="GO" id="GO:0000162">
    <property type="term" value="P:L-tryptophan biosynthetic process"/>
    <property type="evidence" value="ECO:0007669"/>
    <property type="project" value="TreeGrafter"/>
</dbReference>
<evidence type="ECO:0000256" key="1">
    <source>
        <dbReference type="ARBA" id="ARBA00009667"/>
    </source>
</evidence>
<dbReference type="GO" id="GO:0003949">
    <property type="term" value="F:1-(5-phosphoribosyl)-5-[(5-phosphoribosylamino)methylideneamino]imidazole-4-carboxamide isomerase activity"/>
    <property type="evidence" value="ECO:0007669"/>
    <property type="project" value="InterPro"/>
</dbReference>
<dbReference type="Proteomes" id="UP000198565">
    <property type="component" value="Unassembled WGS sequence"/>
</dbReference>
<sequence>MQFRPCIDLHQGKVKQIVGASLNNENKDVIENYVSTYGSSYYADMFQRDNLTGGHVIMLGDGNKEAAFHALQTYPGGLQVGGGINADNAEEFIRAGATHVIVTSYIFQDGELKMDRLKSLIEKIGKERLVIDLSCKQKDGKWYVVTDKWTKFSNIEITPSTIKDLETYCDEFLIHAADVEGKRSGIAENLVAKLADYVSIPTTYAGGVRSMEDLQLFQQLAKGKLHVTIGSALDIFGGDLSYQKVVEYCRFSDKQQIEE</sequence>
<evidence type="ECO:0000313" key="8">
    <source>
        <dbReference type="Proteomes" id="UP000198565"/>
    </source>
</evidence>
<dbReference type="InterPro" id="IPR006062">
    <property type="entry name" value="His_biosynth"/>
</dbReference>
<dbReference type="Gene3D" id="3.20.20.70">
    <property type="entry name" value="Aldolase class I"/>
    <property type="match status" value="1"/>
</dbReference>
<evidence type="ECO:0000256" key="3">
    <source>
        <dbReference type="ARBA" id="ARBA00023102"/>
    </source>
</evidence>
<dbReference type="PANTHER" id="PTHR43090:SF2">
    <property type="entry name" value="1-(5-PHOSPHORIBOSYL)-5-[(5-PHOSPHORIBOSYLAMINO)METHYLIDENEAMINO] IMIDAZOLE-4-CARBOXAMIDE ISOMERASE"/>
    <property type="match status" value="1"/>
</dbReference>
<dbReference type="PANTHER" id="PTHR43090">
    <property type="entry name" value="1-(5-PHOSPHORIBOSYL)-5-[(5-PHOSPHORIBOSYLAMINO)METHYLIDENEAMINO] IMIDAZOLE-4-CARBOXAMIDE ISOMERASE"/>
    <property type="match status" value="1"/>
</dbReference>
<keyword evidence="4 7" id="KW-0413">Isomerase</keyword>
<dbReference type="Pfam" id="PF00977">
    <property type="entry name" value="His_biosynth"/>
    <property type="match status" value="1"/>
</dbReference>
<evidence type="ECO:0000256" key="2">
    <source>
        <dbReference type="ARBA" id="ARBA00022605"/>
    </source>
</evidence>
<protein>
    <submittedName>
        <fullName evidence="7">1-(5-phosphoribosyl)-5-[(5-phosphoribosylamino)methylideneamino] imidazole-4-carboxamide isomerase</fullName>
    </submittedName>
</protein>
<gene>
    <name evidence="7" type="ORF">SAMN04487943_102260</name>
</gene>
<dbReference type="FunFam" id="3.20.20.70:FF:000110">
    <property type="entry name" value="1-(5-phosphoribosyl)-5-[(5-phosphoribosylamino)methylideneamino] imidazole-4-carboxamide isomerase, chloroplastic"/>
    <property type="match status" value="1"/>
</dbReference>
<evidence type="ECO:0000256" key="6">
    <source>
        <dbReference type="RuleBase" id="RU003657"/>
    </source>
</evidence>
<proteinExistence type="inferred from homology"/>
<keyword evidence="8" id="KW-1185">Reference proteome</keyword>
<dbReference type="STRING" id="334253.SAMN04487943_102260"/>
<dbReference type="AlphaFoldDB" id="A0A1I4ISD1"/>
<comment type="pathway">
    <text evidence="5">Amino-acid biosynthesis.</text>
</comment>
<dbReference type="InterPro" id="IPR044524">
    <property type="entry name" value="Isoase_HisA-like"/>
</dbReference>
<dbReference type="SUPFAM" id="SSF51366">
    <property type="entry name" value="Ribulose-phoshate binding barrel"/>
    <property type="match status" value="1"/>
</dbReference>
<dbReference type="EMBL" id="FOTR01000002">
    <property type="protein sequence ID" value="SFL56967.1"/>
    <property type="molecule type" value="Genomic_DNA"/>
</dbReference>
<dbReference type="InterPro" id="IPR013785">
    <property type="entry name" value="Aldolase_TIM"/>
</dbReference>
<keyword evidence="3 6" id="KW-0368">Histidine biosynthesis</keyword>
<evidence type="ECO:0000256" key="5">
    <source>
        <dbReference type="ARBA" id="ARBA00029440"/>
    </source>
</evidence>
<dbReference type="CDD" id="cd04723">
    <property type="entry name" value="HisA_HisF"/>
    <property type="match status" value="1"/>
</dbReference>
<organism evidence="7 8">
    <name type="scientific">Gracilibacillus orientalis</name>
    <dbReference type="NCBI Taxonomy" id="334253"/>
    <lineage>
        <taxon>Bacteria</taxon>
        <taxon>Bacillati</taxon>
        <taxon>Bacillota</taxon>
        <taxon>Bacilli</taxon>
        <taxon>Bacillales</taxon>
        <taxon>Bacillaceae</taxon>
        <taxon>Gracilibacillus</taxon>
    </lineage>
</organism>